<dbReference type="AlphaFoldDB" id="A0A3Q0ISG8"/>
<evidence type="ECO:0000256" key="1">
    <source>
        <dbReference type="SAM" id="MobiDB-lite"/>
    </source>
</evidence>
<feature type="compositionally biased region" description="Acidic residues" evidence="1">
    <location>
        <begin position="47"/>
        <end position="56"/>
    </location>
</feature>
<dbReference type="Proteomes" id="UP000079169">
    <property type="component" value="Unplaced"/>
</dbReference>
<dbReference type="RefSeq" id="XP_026679221.1">
    <property type="nucleotide sequence ID" value="XM_026823420.1"/>
</dbReference>
<protein>
    <submittedName>
        <fullName evidence="4 5">Uncharacterized protein DDB_G0287625-like</fullName>
    </submittedName>
</protein>
<gene>
    <name evidence="4 5" type="primary">LOC113467313</name>
</gene>
<feature type="compositionally biased region" description="Low complexity" evidence="1">
    <location>
        <begin position="115"/>
        <end position="130"/>
    </location>
</feature>
<evidence type="ECO:0000313" key="5">
    <source>
        <dbReference type="RefSeq" id="XP_026679222.1"/>
    </source>
</evidence>
<feature type="region of interest" description="Disordered" evidence="1">
    <location>
        <begin position="36"/>
        <end position="85"/>
    </location>
</feature>
<feature type="region of interest" description="Disordered" evidence="1">
    <location>
        <begin position="113"/>
        <end position="163"/>
    </location>
</feature>
<dbReference type="PaxDb" id="121845-A0A3Q0ISG8"/>
<evidence type="ECO:0000313" key="4">
    <source>
        <dbReference type="RefSeq" id="XP_026679221.1"/>
    </source>
</evidence>
<accession>A0A3Q0ISG8</accession>
<evidence type="ECO:0000313" key="3">
    <source>
        <dbReference type="Proteomes" id="UP000079169"/>
    </source>
</evidence>
<organism evidence="3 4">
    <name type="scientific">Diaphorina citri</name>
    <name type="common">Asian citrus psyllid</name>
    <dbReference type="NCBI Taxonomy" id="121845"/>
    <lineage>
        <taxon>Eukaryota</taxon>
        <taxon>Metazoa</taxon>
        <taxon>Ecdysozoa</taxon>
        <taxon>Arthropoda</taxon>
        <taxon>Hexapoda</taxon>
        <taxon>Insecta</taxon>
        <taxon>Pterygota</taxon>
        <taxon>Neoptera</taxon>
        <taxon>Paraneoptera</taxon>
        <taxon>Hemiptera</taxon>
        <taxon>Sternorrhyncha</taxon>
        <taxon>Psylloidea</taxon>
        <taxon>Psyllidae</taxon>
        <taxon>Diaphorininae</taxon>
        <taxon>Diaphorina</taxon>
    </lineage>
</organism>
<feature type="compositionally biased region" description="Basic and acidic residues" evidence="1">
    <location>
        <begin position="71"/>
        <end position="85"/>
    </location>
</feature>
<proteinExistence type="predicted"/>
<name>A0A3Q0ISG8_DIACI</name>
<dbReference type="KEGG" id="dci:113467313"/>
<dbReference type="GeneID" id="113467313"/>
<keyword evidence="2" id="KW-0472">Membrane</keyword>
<reference evidence="4 5" key="1">
    <citation type="submission" date="2025-04" db="UniProtKB">
        <authorList>
            <consortium name="RefSeq"/>
        </authorList>
    </citation>
    <scope>IDENTIFICATION</scope>
</reference>
<evidence type="ECO:0000256" key="2">
    <source>
        <dbReference type="SAM" id="Phobius"/>
    </source>
</evidence>
<dbReference type="RefSeq" id="XP_026679222.1">
    <property type="nucleotide sequence ID" value="XM_026823421.1"/>
</dbReference>
<feature type="transmembrane region" description="Helical" evidence="2">
    <location>
        <begin position="267"/>
        <end position="290"/>
    </location>
</feature>
<feature type="compositionally biased region" description="Polar residues" evidence="1">
    <location>
        <begin position="147"/>
        <end position="163"/>
    </location>
</feature>
<sequence>MFIMDKSINDLNLFHDEINSISAEHKDMLEKQLENNEEQIQEHEGDEREDEKEEEVINNNNNENINNNNMEEDRPDAKCHDDRNDTALPHHNNLTNNFASIETMLHNDNNHIQSNKDNNNYITNTNQLFNHDNHNGMQGKRNDPCDQLSSKHYSDNRSNQNDSSVKWWHPHVYANPPKMPTPFLITNILGISNNNNSSNCYEFPNSPSDNRLNSTDVKLDEPLNLCVKNKSSKNSNNSSSFDIHGHVGRKASLNSTFNSSLKIKGKILFSLPVLLYVLGLLLIEILHYLYVSYRYLPNHYQVCKDDL</sequence>
<keyword evidence="2" id="KW-0812">Transmembrane</keyword>
<keyword evidence="2" id="KW-1133">Transmembrane helix</keyword>
<feature type="compositionally biased region" description="Basic and acidic residues" evidence="1">
    <location>
        <begin position="36"/>
        <end position="46"/>
    </location>
</feature>
<feature type="compositionally biased region" description="Low complexity" evidence="1">
    <location>
        <begin position="57"/>
        <end position="69"/>
    </location>
</feature>
<keyword evidence="3" id="KW-1185">Reference proteome</keyword>